<name>A0AAD6HWC8_9EURO</name>
<accession>A0AAD6HWC8</accession>
<proteinExistence type="predicted"/>
<evidence type="ECO:0000313" key="2">
    <source>
        <dbReference type="Proteomes" id="UP001215712"/>
    </source>
</evidence>
<gene>
    <name evidence="1" type="ORF">N7493_000471</name>
</gene>
<keyword evidence="2" id="KW-1185">Reference proteome</keyword>
<reference evidence="1" key="2">
    <citation type="submission" date="2023-01" db="EMBL/GenBank/DDBJ databases">
        <authorList>
            <person name="Petersen C."/>
        </authorList>
    </citation>
    <scope>NUCLEOTIDE SEQUENCE</scope>
    <source>
        <strain evidence="1">IBT 17514</strain>
    </source>
</reference>
<evidence type="ECO:0000313" key="1">
    <source>
        <dbReference type="EMBL" id="KAJ5740599.1"/>
    </source>
</evidence>
<comment type="caution">
    <text evidence="1">The sequence shown here is derived from an EMBL/GenBank/DDBJ whole genome shotgun (WGS) entry which is preliminary data.</text>
</comment>
<dbReference type="AlphaFoldDB" id="A0AAD6HWC8"/>
<dbReference type="EMBL" id="JAQJAN010000001">
    <property type="protein sequence ID" value="KAJ5740599.1"/>
    <property type="molecule type" value="Genomic_DNA"/>
</dbReference>
<reference evidence="1" key="1">
    <citation type="journal article" date="2023" name="IMA Fungus">
        <title>Comparative genomic study of the Penicillium genus elucidates a diverse pangenome and 15 lateral gene transfer events.</title>
        <authorList>
            <person name="Petersen C."/>
            <person name="Sorensen T."/>
            <person name="Nielsen M.R."/>
            <person name="Sondergaard T.E."/>
            <person name="Sorensen J.L."/>
            <person name="Fitzpatrick D.A."/>
            <person name="Frisvad J.C."/>
            <person name="Nielsen K.L."/>
        </authorList>
    </citation>
    <scope>NUCLEOTIDE SEQUENCE</scope>
    <source>
        <strain evidence="1">IBT 17514</strain>
    </source>
</reference>
<protein>
    <submittedName>
        <fullName evidence="1">Uncharacterized protein</fullName>
    </submittedName>
</protein>
<dbReference type="Proteomes" id="UP001215712">
    <property type="component" value="Unassembled WGS sequence"/>
</dbReference>
<sequence>MHYLAIEDVCCNDLRWLEFLTSAEISPEDITQEFLADGLVSAHTAVKAESFERRKEILGPPDKAFKRTLELVIEEILEDAEHSPALEDFEDDDHLKFIKRPL</sequence>
<organism evidence="1 2">
    <name type="scientific">Penicillium malachiteum</name>
    <dbReference type="NCBI Taxonomy" id="1324776"/>
    <lineage>
        <taxon>Eukaryota</taxon>
        <taxon>Fungi</taxon>
        <taxon>Dikarya</taxon>
        <taxon>Ascomycota</taxon>
        <taxon>Pezizomycotina</taxon>
        <taxon>Eurotiomycetes</taxon>
        <taxon>Eurotiomycetidae</taxon>
        <taxon>Eurotiales</taxon>
        <taxon>Aspergillaceae</taxon>
        <taxon>Penicillium</taxon>
    </lineage>
</organism>